<dbReference type="EMBL" id="CP002056">
    <property type="protein sequence ID" value="ADI29079.1"/>
    <property type="molecule type" value="Genomic_DNA"/>
</dbReference>
<reference evidence="20" key="1">
    <citation type="submission" date="2010-05" db="EMBL/GenBank/DDBJ databases">
        <title>Complete sequence of Methylotenera sp. 301.</title>
        <authorList>
            <person name="Lucas S."/>
            <person name="Copeland A."/>
            <person name="Lapidus A."/>
            <person name="Cheng J.-F."/>
            <person name="Bruce D."/>
            <person name="Goodwin L."/>
            <person name="Pitluck S."/>
            <person name="Clum A."/>
            <person name="Land M."/>
            <person name="Hauser L."/>
            <person name="Kyrpides N."/>
            <person name="Ivanova N."/>
            <person name="Chistoservova L."/>
            <person name="Kalyuzhnaya M."/>
            <person name="Woyke T."/>
        </authorList>
    </citation>
    <scope>NUCLEOTIDE SEQUENCE [LARGE SCALE GENOMIC DNA]</scope>
    <source>
        <strain evidence="20">301</strain>
    </source>
</reference>
<evidence type="ECO:0000256" key="6">
    <source>
        <dbReference type="ARBA" id="ARBA00022475"/>
    </source>
</evidence>
<dbReference type="InterPro" id="IPR034804">
    <property type="entry name" value="SQR/QFR_C/D"/>
</dbReference>
<sequence length="114" mass="13460">MLIELLTKRYPGMRAWLTQRLSALVMAVYSIFAVARFLIVQPSNYGAWVDFFQPLWWRIATLLFWISLCIHAWLGIRDVFKDYVPNPSVRDVLDKLLVVSLWVYLVWATWLLLA</sequence>
<keyword evidence="20" id="KW-1185">Reference proteome</keyword>
<keyword evidence="6" id="KW-1003">Cell membrane</keyword>
<dbReference type="GO" id="GO:0009055">
    <property type="term" value="F:electron transfer activity"/>
    <property type="evidence" value="ECO:0007669"/>
    <property type="project" value="TreeGrafter"/>
</dbReference>
<dbReference type="STRING" id="666681.M301_0695"/>
<evidence type="ECO:0000256" key="18">
    <source>
        <dbReference type="SAM" id="Phobius"/>
    </source>
</evidence>
<evidence type="ECO:0000256" key="7">
    <source>
        <dbReference type="ARBA" id="ARBA00022519"/>
    </source>
</evidence>
<evidence type="ECO:0000256" key="9">
    <source>
        <dbReference type="ARBA" id="ARBA00022617"/>
    </source>
</evidence>
<keyword evidence="8" id="KW-0816">Tricarboxylic acid cycle</keyword>
<comment type="cofactor">
    <cofactor evidence="17">
        <name>heme</name>
        <dbReference type="ChEBI" id="CHEBI:30413"/>
    </cofactor>
    <text evidence="17">The heme is bound between the two transmembrane subunits.</text>
</comment>
<keyword evidence="7" id="KW-0997">Cell inner membrane</keyword>
<keyword evidence="5" id="KW-0813">Transport</keyword>
<dbReference type="eggNOG" id="COG2142">
    <property type="taxonomic scope" value="Bacteria"/>
</dbReference>
<dbReference type="OrthoDB" id="5612767at2"/>
<dbReference type="Gene3D" id="1.20.1300.10">
    <property type="entry name" value="Fumarate reductase/succinate dehydrogenase, transmembrane subunit"/>
    <property type="match status" value="1"/>
</dbReference>
<comment type="function">
    <text evidence="1">Membrane-anchoring subunit of succinate dehydrogenase (SDH).</text>
</comment>
<evidence type="ECO:0000256" key="4">
    <source>
        <dbReference type="ARBA" id="ARBA00019425"/>
    </source>
</evidence>
<keyword evidence="14 17" id="KW-0408">Iron</keyword>
<evidence type="ECO:0000256" key="3">
    <source>
        <dbReference type="ARBA" id="ARBA00005163"/>
    </source>
</evidence>
<dbReference type="NCBIfam" id="TIGR02968">
    <property type="entry name" value="succ_dehyd_anc"/>
    <property type="match status" value="1"/>
</dbReference>
<evidence type="ECO:0000256" key="1">
    <source>
        <dbReference type="ARBA" id="ARBA00004050"/>
    </source>
</evidence>
<evidence type="ECO:0000256" key="14">
    <source>
        <dbReference type="ARBA" id="ARBA00023004"/>
    </source>
</evidence>
<dbReference type="KEGG" id="meh:M301_0695"/>
<evidence type="ECO:0000256" key="12">
    <source>
        <dbReference type="ARBA" id="ARBA00022982"/>
    </source>
</evidence>
<dbReference type="InterPro" id="IPR000701">
    <property type="entry name" value="SuccDH_FuR_B_TM-su"/>
</dbReference>
<dbReference type="RefSeq" id="WP_013147395.1">
    <property type="nucleotide sequence ID" value="NC_014207.1"/>
</dbReference>
<keyword evidence="12" id="KW-0249">Electron transport</keyword>
<keyword evidence="11 17" id="KW-0479">Metal-binding</keyword>
<evidence type="ECO:0000256" key="11">
    <source>
        <dbReference type="ARBA" id="ARBA00022723"/>
    </source>
</evidence>
<comment type="subcellular location">
    <subcellularLocation>
        <location evidence="2">Cell inner membrane</location>
        <topology evidence="2">Multi-pass membrane protein</topology>
    </subcellularLocation>
</comment>
<evidence type="ECO:0000256" key="15">
    <source>
        <dbReference type="ARBA" id="ARBA00023136"/>
    </source>
</evidence>
<comment type="pathway">
    <text evidence="3">Carbohydrate metabolism; tricarboxylic acid cycle.</text>
</comment>
<evidence type="ECO:0000256" key="13">
    <source>
        <dbReference type="ARBA" id="ARBA00022989"/>
    </source>
</evidence>
<name>D7DNR2_METV0</name>
<keyword evidence="13 18" id="KW-1133">Transmembrane helix</keyword>
<feature type="transmembrane region" description="Helical" evidence="18">
    <location>
        <begin position="96"/>
        <end position="113"/>
    </location>
</feature>
<keyword evidence="9 17" id="KW-0349">Heme</keyword>
<dbReference type="Pfam" id="PF01127">
    <property type="entry name" value="Sdh_cyt"/>
    <property type="match status" value="1"/>
</dbReference>
<dbReference type="Proteomes" id="UP000000383">
    <property type="component" value="Chromosome"/>
</dbReference>
<proteinExistence type="predicted"/>
<dbReference type="CDD" id="cd03494">
    <property type="entry name" value="SQR_TypeC_SdhD"/>
    <property type="match status" value="1"/>
</dbReference>
<dbReference type="SUPFAM" id="SSF81343">
    <property type="entry name" value="Fumarate reductase respiratory complex transmembrane subunits"/>
    <property type="match status" value="1"/>
</dbReference>
<evidence type="ECO:0000313" key="20">
    <source>
        <dbReference type="Proteomes" id="UP000000383"/>
    </source>
</evidence>
<feature type="binding site" description="axial binding residue" evidence="17">
    <location>
        <position position="71"/>
    </location>
    <ligand>
        <name>heme</name>
        <dbReference type="ChEBI" id="CHEBI:30413"/>
        <note>ligand shared with second transmembrane subunit</note>
    </ligand>
    <ligandPart>
        <name>Fe</name>
        <dbReference type="ChEBI" id="CHEBI:18248"/>
    </ligandPart>
</feature>
<evidence type="ECO:0000256" key="16">
    <source>
        <dbReference type="PIRSR" id="PIRSR000169-1"/>
    </source>
</evidence>
<dbReference type="UniPathway" id="UPA00223"/>
<organism evidence="19 20">
    <name type="scientific">Methylotenera versatilis (strain 301)</name>
    <dbReference type="NCBI Taxonomy" id="666681"/>
    <lineage>
        <taxon>Bacteria</taxon>
        <taxon>Pseudomonadati</taxon>
        <taxon>Pseudomonadota</taxon>
        <taxon>Betaproteobacteria</taxon>
        <taxon>Nitrosomonadales</taxon>
        <taxon>Methylophilaceae</taxon>
        <taxon>Methylotenera</taxon>
    </lineage>
</organism>
<evidence type="ECO:0000256" key="10">
    <source>
        <dbReference type="ARBA" id="ARBA00022692"/>
    </source>
</evidence>
<evidence type="ECO:0000256" key="2">
    <source>
        <dbReference type="ARBA" id="ARBA00004429"/>
    </source>
</evidence>
<keyword evidence="10 18" id="KW-0812">Transmembrane</keyword>
<protein>
    <recommendedName>
        <fullName evidence="4">Succinate dehydrogenase hydrophobic membrane anchor subunit</fullName>
    </recommendedName>
</protein>
<dbReference type="PANTHER" id="PTHR38689:SF1">
    <property type="entry name" value="SUCCINATE DEHYDROGENASE HYDROPHOBIC MEMBRANE ANCHOR SUBUNIT"/>
    <property type="match status" value="1"/>
</dbReference>
<feature type="transmembrane region" description="Helical" evidence="18">
    <location>
        <begin position="21"/>
        <end position="40"/>
    </location>
</feature>
<dbReference type="AlphaFoldDB" id="D7DNR2"/>
<dbReference type="InterPro" id="IPR014312">
    <property type="entry name" value="Succ_DH_anchor"/>
</dbReference>
<evidence type="ECO:0000256" key="5">
    <source>
        <dbReference type="ARBA" id="ARBA00022448"/>
    </source>
</evidence>
<reference evidence="19 20" key="2">
    <citation type="journal article" date="2011" name="J. Bacteriol.">
        <title>Genomes of three methylotrophs from a single niche uncover genetic and metabolic divergence of Methylophilaceae.</title>
        <authorList>
            <person name="Lapidus A."/>
            <person name="Clum A."/>
            <person name="Labutti K."/>
            <person name="Kaluzhnaya M.G."/>
            <person name="Lim S."/>
            <person name="Beck D.A."/>
            <person name="Glavina Del Rio T."/>
            <person name="Nolan M."/>
            <person name="Mavromatis K."/>
            <person name="Huntemann M."/>
            <person name="Lucas S."/>
            <person name="Lidstrom M.E."/>
            <person name="Ivanova N."/>
            <person name="Chistoserdova L."/>
        </authorList>
    </citation>
    <scope>NUCLEOTIDE SEQUENCE [LARGE SCALE GENOMIC DNA]</scope>
    <source>
        <strain evidence="19 20">301</strain>
    </source>
</reference>
<evidence type="ECO:0000256" key="8">
    <source>
        <dbReference type="ARBA" id="ARBA00022532"/>
    </source>
</evidence>
<keyword evidence="15 18" id="KW-0472">Membrane</keyword>
<dbReference type="PANTHER" id="PTHR38689">
    <property type="entry name" value="SUCCINATE DEHYDROGENASE HYDROPHOBIC MEMBRANE ANCHOR SUBUNIT"/>
    <property type="match status" value="1"/>
</dbReference>
<dbReference type="GO" id="GO:0046872">
    <property type="term" value="F:metal ion binding"/>
    <property type="evidence" value="ECO:0007669"/>
    <property type="project" value="UniProtKB-KW"/>
</dbReference>
<dbReference type="HOGENOM" id="CLU_151315_2_0_4"/>
<dbReference type="GO" id="GO:0006099">
    <property type="term" value="P:tricarboxylic acid cycle"/>
    <property type="evidence" value="ECO:0007669"/>
    <property type="project" value="UniProtKB-UniPathway"/>
</dbReference>
<dbReference type="GO" id="GO:0005886">
    <property type="term" value="C:plasma membrane"/>
    <property type="evidence" value="ECO:0007669"/>
    <property type="project" value="UniProtKB-SubCell"/>
</dbReference>
<accession>D7DNR2</accession>
<dbReference type="PIRSF" id="PIRSF000169">
    <property type="entry name" value="SDH_D"/>
    <property type="match status" value="1"/>
</dbReference>
<feature type="binding site" evidence="16">
    <location>
        <position position="83"/>
    </location>
    <ligand>
        <name>a ubiquinone</name>
        <dbReference type="ChEBI" id="CHEBI:16389"/>
    </ligand>
</feature>
<feature type="transmembrane region" description="Helical" evidence="18">
    <location>
        <begin position="55"/>
        <end position="76"/>
    </location>
</feature>
<dbReference type="GO" id="GO:0017004">
    <property type="term" value="P:cytochrome complex assembly"/>
    <property type="evidence" value="ECO:0007669"/>
    <property type="project" value="TreeGrafter"/>
</dbReference>
<dbReference type="GO" id="GO:0020037">
    <property type="term" value="F:heme binding"/>
    <property type="evidence" value="ECO:0007669"/>
    <property type="project" value="InterPro"/>
</dbReference>
<evidence type="ECO:0000313" key="19">
    <source>
        <dbReference type="EMBL" id="ADI29079.1"/>
    </source>
</evidence>
<gene>
    <name evidence="19" type="ordered locus">M301_0695</name>
</gene>
<evidence type="ECO:0000256" key="17">
    <source>
        <dbReference type="PIRSR" id="PIRSR000169-2"/>
    </source>
</evidence>